<keyword evidence="3" id="KW-1185">Reference proteome</keyword>
<reference evidence="2 3" key="1">
    <citation type="submission" date="2017-03" db="EMBL/GenBank/DDBJ databases">
        <title>Draft genome sequence of Streptomyces scabrisporus NF3, endophyte isolated from Amphipterygium adstringens.</title>
        <authorList>
            <person name="Vazquez M."/>
            <person name="Ceapa C.D."/>
            <person name="Rodriguez Luna D."/>
            <person name="Sanchez Esquivel S."/>
        </authorList>
    </citation>
    <scope>NUCLEOTIDE SEQUENCE [LARGE SCALE GENOMIC DNA]</scope>
    <source>
        <strain evidence="2 3">NF3</strain>
    </source>
</reference>
<dbReference type="SUPFAM" id="SSF53474">
    <property type="entry name" value="alpha/beta-Hydrolases"/>
    <property type="match status" value="1"/>
</dbReference>
<organism evidence="2 3">
    <name type="scientific">Embleya scabrispora</name>
    <dbReference type="NCBI Taxonomy" id="159449"/>
    <lineage>
        <taxon>Bacteria</taxon>
        <taxon>Bacillati</taxon>
        <taxon>Actinomycetota</taxon>
        <taxon>Actinomycetes</taxon>
        <taxon>Kitasatosporales</taxon>
        <taxon>Streptomycetaceae</taxon>
        <taxon>Embleya</taxon>
    </lineage>
</organism>
<gene>
    <name evidence="2" type="ORF">B4N89_38925</name>
</gene>
<evidence type="ECO:0000259" key="1">
    <source>
        <dbReference type="Pfam" id="PF12697"/>
    </source>
</evidence>
<dbReference type="PRINTS" id="PR00111">
    <property type="entry name" value="ABHYDROLASE"/>
</dbReference>
<comment type="caution">
    <text evidence="2">The sequence shown here is derived from an EMBL/GenBank/DDBJ whole genome shotgun (WGS) entry which is preliminary data.</text>
</comment>
<accession>A0A1T3NN87</accession>
<dbReference type="AlphaFoldDB" id="A0A1T3NN87"/>
<dbReference type="RefSeq" id="WP_143658238.1">
    <property type="nucleotide sequence ID" value="NZ_MWQN01000003.1"/>
</dbReference>
<dbReference type="InterPro" id="IPR050228">
    <property type="entry name" value="Carboxylesterase_BioH"/>
</dbReference>
<dbReference type="EMBL" id="MWQN01000003">
    <property type="protein sequence ID" value="OPC78170.1"/>
    <property type="molecule type" value="Genomic_DNA"/>
</dbReference>
<dbReference type="InterPro" id="IPR029058">
    <property type="entry name" value="AB_hydrolase_fold"/>
</dbReference>
<sequence>MPGRSTIATMTELATALGVPIHDPTPPREFHHSRAGCRLHGFDWGGTGTPVVLLHGGGLTARTWDFVCLGLRGAVRPITPDLRGHGDSGWSDDYRIDTMAADVVAAADHLGLDRFALVGMSLGGVVAAHVADARPDRVERLALVDVAPGVNFESTRRVRAFMAGLGPVPELGTVVEAAMRVNPRAYRPSVAYRMSTLFHRAPDGNWVPKGDPRPPDFPAILAAMDRMAARLTKVPVLLVRGGRSRVLPQSTAEHLVEHVPDGRLAVVPNAGHNVQEDNPAALVTTLRTFLTHPS</sequence>
<protein>
    <recommendedName>
        <fullName evidence="1">AB hydrolase-1 domain-containing protein</fullName>
    </recommendedName>
</protein>
<dbReference type="OrthoDB" id="63519at2"/>
<dbReference type="PANTHER" id="PTHR43194">
    <property type="entry name" value="HYDROLASE ALPHA/BETA FOLD FAMILY"/>
    <property type="match status" value="1"/>
</dbReference>
<proteinExistence type="predicted"/>
<dbReference type="Pfam" id="PF12697">
    <property type="entry name" value="Abhydrolase_6"/>
    <property type="match status" value="1"/>
</dbReference>
<feature type="domain" description="AB hydrolase-1" evidence="1">
    <location>
        <begin position="51"/>
        <end position="283"/>
    </location>
</feature>
<evidence type="ECO:0000313" key="3">
    <source>
        <dbReference type="Proteomes" id="UP000190037"/>
    </source>
</evidence>
<dbReference type="Proteomes" id="UP000190037">
    <property type="component" value="Unassembled WGS sequence"/>
</dbReference>
<dbReference type="Gene3D" id="3.40.50.1820">
    <property type="entry name" value="alpha/beta hydrolase"/>
    <property type="match status" value="1"/>
</dbReference>
<name>A0A1T3NN87_9ACTN</name>
<dbReference type="InterPro" id="IPR000073">
    <property type="entry name" value="AB_hydrolase_1"/>
</dbReference>
<dbReference type="PRINTS" id="PR00412">
    <property type="entry name" value="EPOXHYDRLASE"/>
</dbReference>
<evidence type="ECO:0000313" key="2">
    <source>
        <dbReference type="EMBL" id="OPC78170.1"/>
    </source>
</evidence>
<dbReference type="STRING" id="159449.B4N89_38925"/>
<dbReference type="PANTHER" id="PTHR43194:SF2">
    <property type="entry name" value="PEROXISOMAL MEMBRANE PROTEIN LPX1"/>
    <property type="match status" value="1"/>
</dbReference>
<dbReference type="GO" id="GO:0003824">
    <property type="term" value="F:catalytic activity"/>
    <property type="evidence" value="ECO:0007669"/>
    <property type="project" value="InterPro"/>
</dbReference>
<dbReference type="InterPro" id="IPR000639">
    <property type="entry name" value="Epox_hydrolase-like"/>
</dbReference>